<dbReference type="InterPro" id="IPR058525">
    <property type="entry name" value="DUF8212"/>
</dbReference>
<comment type="caution">
    <text evidence="3">The sequence shown here is derived from an EMBL/GenBank/DDBJ whole genome shotgun (WGS) entry which is preliminary data.</text>
</comment>
<protein>
    <recommendedName>
        <fullName evidence="5">Heterokaryon incompatibility domain-containing protein</fullName>
    </recommendedName>
</protein>
<reference evidence="3 4" key="1">
    <citation type="submission" date="2024-09" db="EMBL/GenBank/DDBJ databases">
        <title>T2T genomes of carrot and Alternaria dauci and their utility for understanding host-pathogen interaction during carrot leaf blight disease.</title>
        <authorList>
            <person name="Liu W."/>
            <person name="Xu S."/>
            <person name="Ou C."/>
            <person name="Liu X."/>
            <person name="Zhuang F."/>
            <person name="Deng X.W."/>
        </authorList>
    </citation>
    <scope>NUCLEOTIDE SEQUENCE [LARGE SCALE GENOMIC DNA]</scope>
    <source>
        <strain evidence="3 4">A2016</strain>
    </source>
</reference>
<dbReference type="GeneID" id="96089834"/>
<keyword evidence="4" id="KW-1185">Reference proteome</keyword>
<dbReference type="InterPro" id="IPR010730">
    <property type="entry name" value="HET"/>
</dbReference>
<evidence type="ECO:0000259" key="2">
    <source>
        <dbReference type="Pfam" id="PF26640"/>
    </source>
</evidence>
<dbReference type="PANTHER" id="PTHR10622:SF12">
    <property type="entry name" value="HET DOMAIN-CONTAINING PROTEIN"/>
    <property type="match status" value="1"/>
</dbReference>
<name>A0ABR3U5X7_9PLEO</name>
<dbReference type="Pfam" id="PF26640">
    <property type="entry name" value="DUF8212"/>
    <property type="match status" value="1"/>
</dbReference>
<feature type="domain" description="DUF8212" evidence="2">
    <location>
        <begin position="235"/>
        <end position="261"/>
    </location>
</feature>
<evidence type="ECO:0000313" key="3">
    <source>
        <dbReference type="EMBL" id="KAL1791761.1"/>
    </source>
</evidence>
<dbReference type="RefSeq" id="XP_069302345.1">
    <property type="nucleotide sequence ID" value="XM_069455765.1"/>
</dbReference>
<evidence type="ECO:0000259" key="1">
    <source>
        <dbReference type="Pfam" id="PF06985"/>
    </source>
</evidence>
<accession>A0ABR3U5X7</accession>
<proteinExistence type="predicted"/>
<sequence length="565" mass="63882">MRLIDCRGDSLRMQEFIGSPPNPFAILSHTWDSEEVNFQAFNATATRTAAKGWTKIEQTCREAQRCGFDYVWIDSCCIDKTNNAELSESINSMFQWYSEADLCLVYLADFDVGAPDTERDTMLHGARWFTRGWTMQEIIAARAANFYDRAWCQFGTRESLRDILAYITNIDVEVFAPPQGPDALSTRDLLDAIPVGRRMSWAANRQTTRPEDVAYCLLGLFQVNMPMLYGEGGEQAFIRLQEEIMRDRNDLSLFAWRARDESTHRGILARSPDEFAGLSSLKLEQDIKFNPEFAMSNKGLRINTSLRLAGDKYPGEVIMPLHCHAEELISNFVPHTGIFLKHEGASVYVRTRPQSFALLNDSTPASSSNTIFISKRARRADANAIGAEHASKADTNPGAVYFMIPGINAHLQSEHHVSARLLEVEPNNLWDAHNNVFLTRDMRSFTAFLRFQVQGLRNFEGQCVVVFGFTETVKPWVLLSDTTDELFAAAMAHDFRRMAKIGAARGSLRSQEQYLRTIMVAGGSLSKYASVKVQCNRQVRNKEMALVLKLSFYKGSRLTGFVFRD</sequence>
<evidence type="ECO:0008006" key="5">
    <source>
        <dbReference type="Google" id="ProtNLM"/>
    </source>
</evidence>
<evidence type="ECO:0000313" key="4">
    <source>
        <dbReference type="Proteomes" id="UP001578633"/>
    </source>
</evidence>
<dbReference type="EMBL" id="JBHGVX010000010">
    <property type="protein sequence ID" value="KAL1791761.1"/>
    <property type="molecule type" value="Genomic_DNA"/>
</dbReference>
<gene>
    <name evidence="3" type="ORF">ACET3X_009512</name>
</gene>
<dbReference type="PANTHER" id="PTHR10622">
    <property type="entry name" value="HET DOMAIN-CONTAINING PROTEIN"/>
    <property type="match status" value="1"/>
</dbReference>
<dbReference type="Proteomes" id="UP001578633">
    <property type="component" value="Chromosome 10"/>
</dbReference>
<dbReference type="Pfam" id="PF06985">
    <property type="entry name" value="HET"/>
    <property type="match status" value="1"/>
</dbReference>
<feature type="domain" description="Heterokaryon incompatibility" evidence="1">
    <location>
        <begin position="24"/>
        <end position="109"/>
    </location>
</feature>
<organism evidence="3 4">
    <name type="scientific">Alternaria dauci</name>
    <dbReference type="NCBI Taxonomy" id="48095"/>
    <lineage>
        <taxon>Eukaryota</taxon>
        <taxon>Fungi</taxon>
        <taxon>Dikarya</taxon>
        <taxon>Ascomycota</taxon>
        <taxon>Pezizomycotina</taxon>
        <taxon>Dothideomycetes</taxon>
        <taxon>Pleosporomycetidae</taxon>
        <taxon>Pleosporales</taxon>
        <taxon>Pleosporineae</taxon>
        <taxon>Pleosporaceae</taxon>
        <taxon>Alternaria</taxon>
        <taxon>Alternaria sect. Porri</taxon>
    </lineage>
</organism>